<evidence type="ECO:0000259" key="1">
    <source>
        <dbReference type="PROSITE" id="PS50943"/>
    </source>
</evidence>
<dbReference type="CDD" id="cd00093">
    <property type="entry name" value="HTH_XRE"/>
    <property type="match status" value="1"/>
</dbReference>
<dbReference type="RefSeq" id="WP_018083315.1">
    <property type="nucleotide sequence ID" value="NZ_AQWM01000028.1"/>
</dbReference>
<sequence length="101" mass="11299">MRVRKVVHRTAGACVTIAGRNPVDIRLGELMRQRRKHLGLTKSGLAAQLALTKDDIRKYERGEIPFRADMLAVLPIALRVRVPFFIDPISGMVRKGGVVRP</sequence>
<dbReference type="SUPFAM" id="SSF47413">
    <property type="entry name" value="lambda repressor-like DNA-binding domains"/>
    <property type="match status" value="1"/>
</dbReference>
<organism evidence="2 3">
    <name type="scientific">Asticcacaulis benevestitus DSM 16100 = ATCC BAA-896</name>
    <dbReference type="NCBI Taxonomy" id="1121022"/>
    <lineage>
        <taxon>Bacteria</taxon>
        <taxon>Pseudomonadati</taxon>
        <taxon>Pseudomonadota</taxon>
        <taxon>Alphaproteobacteria</taxon>
        <taxon>Caulobacterales</taxon>
        <taxon>Caulobacteraceae</taxon>
        <taxon>Asticcacaulis</taxon>
    </lineage>
</organism>
<dbReference type="OrthoDB" id="9803760at2"/>
<dbReference type="STRING" id="1121022.GCA_000376105_03634"/>
<dbReference type="PROSITE" id="PS50943">
    <property type="entry name" value="HTH_CROC1"/>
    <property type="match status" value="1"/>
</dbReference>
<dbReference type="PATRIC" id="fig|1121022.4.peg.2655"/>
<reference evidence="2 3" key="1">
    <citation type="journal article" date="2014" name="Nature">
        <title>Sequential evolution of bacterial morphology by co-option of a developmental regulator.</title>
        <authorList>
            <person name="Jiang C."/>
            <person name="Brown P.J."/>
            <person name="Ducret A."/>
            <person name="Brun Y.V."/>
        </authorList>
    </citation>
    <scope>NUCLEOTIDE SEQUENCE [LARGE SCALE GENOMIC DNA]</scope>
    <source>
        <strain evidence="2 3">DSM 16100</strain>
    </source>
</reference>
<dbReference type="InterPro" id="IPR001387">
    <property type="entry name" value="Cro/C1-type_HTH"/>
</dbReference>
<feature type="domain" description="HTH cro/C1-type" evidence="1">
    <location>
        <begin position="31"/>
        <end position="85"/>
    </location>
</feature>
<evidence type="ECO:0000313" key="3">
    <source>
        <dbReference type="Proteomes" id="UP000017837"/>
    </source>
</evidence>
<gene>
    <name evidence="2" type="ORF">ABENE_13070</name>
</gene>
<proteinExistence type="predicted"/>
<dbReference type="GO" id="GO:0003677">
    <property type="term" value="F:DNA binding"/>
    <property type="evidence" value="ECO:0007669"/>
    <property type="project" value="InterPro"/>
</dbReference>
<dbReference type="AlphaFoldDB" id="V4PWH3"/>
<dbReference type="Proteomes" id="UP000017837">
    <property type="component" value="Unassembled WGS sequence"/>
</dbReference>
<dbReference type="Pfam" id="PF13560">
    <property type="entry name" value="HTH_31"/>
    <property type="match status" value="1"/>
</dbReference>
<keyword evidence="3" id="KW-1185">Reference proteome</keyword>
<dbReference type="InterPro" id="IPR010982">
    <property type="entry name" value="Lambda_DNA-bd_dom_sf"/>
</dbReference>
<comment type="caution">
    <text evidence="2">The sequence shown here is derived from an EMBL/GenBank/DDBJ whole genome shotgun (WGS) entry which is preliminary data.</text>
</comment>
<accession>V4PWH3</accession>
<evidence type="ECO:0000313" key="2">
    <source>
        <dbReference type="EMBL" id="ESQ89930.1"/>
    </source>
</evidence>
<protein>
    <recommendedName>
        <fullName evidence="1">HTH cro/C1-type domain-containing protein</fullName>
    </recommendedName>
</protein>
<name>V4PWH3_9CAUL</name>
<dbReference type="EMBL" id="AWGB01000027">
    <property type="protein sequence ID" value="ESQ89930.1"/>
    <property type="molecule type" value="Genomic_DNA"/>
</dbReference>
<dbReference type="Gene3D" id="1.10.260.40">
    <property type="entry name" value="lambda repressor-like DNA-binding domains"/>
    <property type="match status" value="1"/>
</dbReference>